<dbReference type="InterPro" id="IPR042187">
    <property type="entry name" value="Flagellin_C_sub2"/>
</dbReference>
<feature type="coiled-coil region" evidence="5">
    <location>
        <begin position="102"/>
        <end position="129"/>
    </location>
</feature>
<dbReference type="InterPro" id="IPR001492">
    <property type="entry name" value="Flagellin"/>
</dbReference>
<feature type="domain" description="Flagellin C-terminal" evidence="7">
    <location>
        <begin position="204"/>
        <end position="288"/>
    </location>
</feature>
<keyword evidence="8" id="KW-0282">Flagellum</keyword>
<evidence type="ECO:0000259" key="7">
    <source>
        <dbReference type="Pfam" id="PF00700"/>
    </source>
</evidence>
<evidence type="ECO:0000313" key="8">
    <source>
        <dbReference type="EMBL" id="QFT25705.1"/>
    </source>
</evidence>
<dbReference type="InterPro" id="IPR046358">
    <property type="entry name" value="Flagellin_C"/>
</dbReference>
<evidence type="ECO:0000313" key="9">
    <source>
        <dbReference type="Proteomes" id="UP000326936"/>
    </source>
</evidence>
<evidence type="ECO:0000256" key="5">
    <source>
        <dbReference type="SAM" id="Coils"/>
    </source>
</evidence>
<evidence type="ECO:0000259" key="6">
    <source>
        <dbReference type="Pfam" id="PF00669"/>
    </source>
</evidence>
<keyword evidence="2 4" id="KW-0964">Secreted</keyword>
<dbReference type="NCBIfam" id="NF038071">
    <property type="entry name" value="lat_flg_LafA_2"/>
    <property type="match status" value="1"/>
</dbReference>
<dbReference type="PANTHER" id="PTHR42792:SF2">
    <property type="entry name" value="FLAGELLIN"/>
    <property type="match status" value="1"/>
</dbReference>
<dbReference type="Proteomes" id="UP000326936">
    <property type="component" value="Chromosome"/>
</dbReference>
<keyword evidence="8" id="KW-0966">Cell projection</keyword>
<feature type="domain" description="Flagellin N-terminal" evidence="6">
    <location>
        <begin position="7"/>
        <end position="144"/>
    </location>
</feature>
<dbReference type="Pfam" id="PF00700">
    <property type="entry name" value="Flagellin_C"/>
    <property type="match status" value="1"/>
</dbReference>
<comment type="subcellular location">
    <subcellularLocation>
        <location evidence="4">Secreted</location>
    </subcellularLocation>
    <subcellularLocation>
        <location evidence="4">Bacterial flagellum</location>
    </subcellularLocation>
</comment>
<evidence type="ECO:0000256" key="3">
    <source>
        <dbReference type="ARBA" id="ARBA00023143"/>
    </source>
</evidence>
<organism evidence="8 9">
    <name type="scientific">Vibrio aquimaris</name>
    <dbReference type="NCBI Taxonomy" id="2587862"/>
    <lineage>
        <taxon>Bacteria</taxon>
        <taxon>Pseudomonadati</taxon>
        <taxon>Pseudomonadota</taxon>
        <taxon>Gammaproteobacteria</taxon>
        <taxon>Vibrionales</taxon>
        <taxon>Vibrionaceae</taxon>
        <taxon>Vibrio</taxon>
    </lineage>
</organism>
<keyword evidence="9" id="KW-1185">Reference proteome</keyword>
<dbReference type="KEGG" id="vaq:FIV01_04615"/>
<sequence>MALSMHTNYASLVTQNTLSSTNDLLTTAMERLSTGMRINSASDDAAGLTIANKLEAQTRGMSVAMRNSQDAISMLQTADGALEELTNIAYRMKDLATQGANGTNGTTELAALNAEYQELEKEAVRIMEQTTYGAGQKLLSGTTTGGAGGGAATSDGKLSEAVTFQIGASGGETLEVNVAADLQGIDFSSTGDLDSNANANAQIAVVDGLFDKINTVRSTLGANINRLEHTINNLANISENTAAAKGRITDADFAVESSNMTKNQMLMQAGTTVLSQTNQLPGMAMSLLR</sequence>
<dbReference type="GO" id="GO:0005198">
    <property type="term" value="F:structural molecule activity"/>
    <property type="evidence" value="ECO:0007669"/>
    <property type="project" value="UniProtKB-UniRule"/>
</dbReference>
<comment type="function">
    <text evidence="4">Flagellin is the subunit protein which polymerizes to form the filaments of bacterial flagella.</text>
</comment>
<name>A0A5P9CHI5_9VIBR</name>
<dbReference type="PANTHER" id="PTHR42792">
    <property type="entry name" value="FLAGELLIN"/>
    <property type="match status" value="1"/>
</dbReference>
<evidence type="ECO:0000256" key="4">
    <source>
        <dbReference type="RuleBase" id="RU362073"/>
    </source>
</evidence>
<evidence type="ECO:0000256" key="1">
    <source>
        <dbReference type="ARBA" id="ARBA00005709"/>
    </source>
</evidence>
<dbReference type="GO" id="GO:0005576">
    <property type="term" value="C:extracellular region"/>
    <property type="evidence" value="ECO:0007669"/>
    <property type="project" value="UniProtKB-SubCell"/>
</dbReference>
<gene>
    <name evidence="8" type="primary">hag</name>
    <name evidence="8" type="ORF">FIV01_04615</name>
</gene>
<dbReference type="Gene3D" id="6.10.10.10">
    <property type="entry name" value="Flagellar export chaperone, C-terminal domain"/>
    <property type="match status" value="1"/>
</dbReference>
<keyword evidence="3 4" id="KW-0975">Bacterial flagellum</keyword>
<dbReference type="Gene3D" id="1.20.1330.10">
    <property type="entry name" value="f41 fragment of flagellin, N-terminal domain"/>
    <property type="match status" value="1"/>
</dbReference>
<dbReference type="RefSeq" id="WP_152429939.1">
    <property type="nucleotide sequence ID" value="NZ_CBCSDK010000003.1"/>
</dbReference>
<dbReference type="GO" id="GO:0009288">
    <property type="term" value="C:bacterial-type flagellum"/>
    <property type="evidence" value="ECO:0007669"/>
    <property type="project" value="UniProtKB-SubCell"/>
</dbReference>
<dbReference type="OrthoDB" id="9796789at2"/>
<dbReference type="PRINTS" id="PR00207">
    <property type="entry name" value="FLAGELLIN"/>
</dbReference>
<dbReference type="EMBL" id="CP045350">
    <property type="protein sequence ID" value="QFT25705.1"/>
    <property type="molecule type" value="Genomic_DNA"/>
</dbReference>
<keyword evidence="5" id="KW-0175">Coiled coil</keyword>
<proteinExistence type="inferred from homology"/>
<evidence type="ECO:0000256" key="2">
    <source>
        <dbReference type="ARBA" id="ARBA00022525"/>
    </source>
</evidence>
<dbReference type="InterPro" id="IPR001029">
    <property type="entry name" value="Flagellin_N"/>
</dbReference>
<accession>A0A5P9CHI5</accession>
<dbReference type="AlphaFoldDB" id="A0A5P9CHI5"/>
<protein>
    <recommendedName>
        <fullName evidence="4">Flagellin</fullName>
    </recommendedName>
</protein>
<keyword evidence="8" id="KW-0969">Cilium</keyword>
<dbReference type="SUPFAM" id="SSF64518">
    <property type="entry name" value="Phase 1 flagellin"/>
    <property type="match status" value="1"/>
</dbReference>
<dbReference type="InterPro" id="IPR054892">
    <property type="entry name" value="lat_flg_LafA"/>
</dbReference>
<reference evidence="8 9" key="1">
    <citation type="submission" date="2019-10" db="EMBL/GenBank/DDBJ databases">
        <title>Complete genome sequence of Vibrio sp. strain THAF100, isolated from non-filtered water from the water column of tank 6 of a marine aquarium containing stony-coral fragments. Water maintained at 26 degree C.</title>
        <authorList>
            <person name="Ruckert C."/>
            <person name="Franco A."/>
            <person name="Kalinowski J."/>
            <person name="Glaeser S."/>
        </authorList>
    </citation>
    <scope>NUCLEOTIDE SEQUENCE [LARGE SCALE GENOMIC DNA]</scope>
    <source>
        <strain evidence="8 9">THAF100</strain>
    </source>
</reference>
<comment type="similarity">
    <text evidence="1 4">Belongs to the bacterial flagellin family.</text>
</comment>
<dbReference type="Pfam" id="PF00669">
    <property type="entry name" value="Flagellin_N"/>
    <property type="match status" value="1"/>
</dbReference>